<feature type="chain" id="PRO_5045377290" evidence="1">
    <location>
        <begin position="23"/>
        <end position="209"/>
    </location>
</feature>
<protein>
    <submittedName>
        <fullName evidence="2">TerB family tellurite resistance protein</fullName>
    </submittedName>
</protein>
<dbReference type="EMBL" id="JBHSBW010000013">
    <property type="protein sequence ID" value="MFC4212450.1"/>
    <property type="molecule type" value="Genomic_DNA"/>
</dbReference>
<sequence length="209" mass="23916">MKSIRILLPVLLLLATASFSRAQSTEVQQLLLNVEKLSQFKNILSDMKKGYQIVSTGYNAVRNISQGNFSLHEVFIDGLMLVSPEVRKYHKVAGIITYQKDIVSEYKTAFGRFKSSGTFSEQEINYLSKVYGQLFDQSVNNLDALMNVVTSSKLRMSDDERLQAIDKIFADTQDKLSFLRDFNKQASLLNLQRQKEKNDIQTLQKIYQP</sequence>
<evidence type="ECO:0000313" key="2">
    <source>
        <dbReference type="EMBL" id="MFC4212450.1"/>
    </source>
</evidence>
<organism evidence="2 3">
    <name type="scientific">Pedobacter lithocola</name>
    <dbReference type="NCBI Taxonomy" id="1908239"/>
    <lineage>
        <taxon>Bacteria</taxon>
        <taxon>Pseudomonadati</taxon>
        <taxon>Bacteroidota</taxon>
        <taxon>Sphingobacteriia</taxon>
        <taxon>Sphingobacteriales</taxon>
        <taxon>Sphingobacteriaceae</taxon>
        <taxon>Pedobacter</taxon>
    </lineage>
</organism>
<reference evidence="3" key="1">
    <citation type="journal article" date="2019" name="Int. J. Syst. Evol. Microbiol.">
        <title>The Global Catalogue of Microorganisms (GCM) 10K type strain sequencing project: providing services to taxonomists for standard genome sequencing and annotation.</title>
        <authorList>
            <consortium name="The Broad Institute Genomics Platform"/>
            <consortium name="The Broad Institute Genome Sequencing Center for Infectious Disease"/>
            <person name="Wu L."/>
            <person name="Ma J."/>
        </authorList>
    </citation>
    <scope>NUCLEOTIDE SEQUENCE [LARGE SCALE GENOMIC DNA]</scope>
    <source>
        <strain evidence="3">CCM 8691</strain>
    </source>
</reference>
<keyword evidence="1" id="KW-0732">Signal</keyword>
<keyword evidence="3" id="KW-1185">Reference proteome</keyword>
<feature type="signal peptide" evidence="1">
    <location>
        <begin position="1"/>
        <end position="22"/>
    </location>
</feature>
<dbReference type="RefSeq" id="WP_378986435.1">
    <property type="nucleotide sequence ID" value="NZ_JBHSBW010000013.1"/>
</dbReference>
<accession>A0ABV8PEE4</accession>
<dbReference type="Proteomes" id="UP001595789">
    <property type="component" value="Unassembled WGS sequence"/>
</dbReference>
<evidence type="ECO:0000256" key="1">
    <source>
        <dbReference type="SAM" id="SignalP"/>
    </source>
</evidence>
<gene>
    <name evidence="2" type="ORF">ACFOWA_14720</name>
</gene>
<name>A0ABV8PEE4_9SPHI</name>
<comment type="caution">
    <text evidence="2">The sequence shown here is derived from an EMBL/GenBank/DDBJ whole genome shotgun (WGS) entry which is preliminary data.</text>
</comment>
<evidence type="ECO:0000313" key="3">
    <source>
        <dbReference type="Proteomes" id="UP001595789"/>
    </source>
</evidence>
<proteinExistence type="predicted"/>